<accession>A0A1I2SMR4</accession>
<reference evidence="3 4" key="1">
    <citation type="submission" date="2016-10" db="EMBL/GenBank/DDBJ databases">
        <authorList>
            <person name="de Groot N.N."/>
        </authorList>
    </citation>
    <scope>NUCLEOTIDE SEQUENCE [LARGE SCALE GENOMIC DNA]</scope>
    <source>
        <strain>J11</strain>
        <strain evidence="4">PG 39</strain>
    </source>
</reference>
<dbReference type="InterPro" id="IPR025736">
    <property type="entry name" value="PucR_C-HTH_dom"/>
</dbReference>
<organism evidence="3 4">
    <name type="scientific">Corynebacterium spheniscorum</name>
    <dbReference type="NCBI Taxonomy" id="185761"/>
    <lineage>
        <taxon>Bacteria</taxon>
        <taxon>Bacillati</taxon>
        <taxon>Actinomycetota</taxon>
        <taxon>Actinomycetes</taxon>
        <taxon>Mycobacteriales</taxon>
        <taxon>Corynebacteriaceae</taxon>
        <taxon>Corynebacterium</taxon>
    </lineage>
</organism>
<feature type="domain" description="Purine catabolism PurC-like" evidence="1">
    <location>
        <begin position="32"/>
        <end position="127"/>
    </location>
</feature>
<dbReference type="EMBL" id="FOPJ01000005">
    <property type="protein sequence ID" value="SFG51161.1"/>
    <property type="molecule type" value="Genomic_DNA"/>
</dbReference>
<feature type="domain" description="PucR C-terminal helix-turn-helix" evidence="2">
    <location>
        <begin position="439"/>
        <end position="494"/>
    </location>
</feature>
<dbReference type="PANTHER" id="PTHR33744:SF1">
    <property type="entry name" value="DNA-BINDING TRANSCRIPTIONAL ACTIVATOR ADER"/>
    <property type="match status" value="1"/>
</dbReference>
<dbReference type="OrthoDB" id="8450798at2"/>
<evidence type="ECO:0000313" key="3">
    <source>
        <dbReference type="EMBL" id="SFG51161.1"/>
    </source>
</evidence>
<dbReference type="RefSeq" id="WP_092285241.1">
    <property type="nucleotide sequence ID" value="NZ_FOPJ01000005.1"/>
</dbReference>
<evidence type="ECO:0000313" key="4">
    <source>
        <dbReference type="Proteomes" id="UP000199065"/>
    </source>
</evidence>
<evidence type="ECO:0000259" key="2">
    <source>
        <dbReference type="Pfam" id="PF13556"/>
    </source>
</evidence>
<sequence length="506" mass="55002">MSTPLASLKVSWLLAQKRLELIPHVPTDAEFTVVYPSELRDPREFLSPGDAAVVLTLGLAFEEDPESFEDYVIRLKAAGCAAIGFGTGLCFPAVPKSLISAATKHHIGLFEVPRKIPFLSILASVHGEFSRQLTRTQDRLLALQEELNKAAIHGGLEELLHRTSTVLESAVAVIDNDGRIHASADYQQLSAVDTARRAVATGRGLSRAEINSVIHRMASQGERHHIFVVVHHAPLHAQARALIKHSAGLADILLQRPSYLRKARSELNTLALSLLLGIGGQGQAISSALHSVTDSRGELRPMVVQADDAHRLQKTLSTIDERLGDHGRTFFALPLDETTALVVLRGTRGVQECAAHCGDHRSRLRIAVGAPVLWNQLSLQSVEELRTVAAATPRGDTSGPRTHGAKWLKDPVVQDILRRRTEEVLGRLRSHDRETGEELCDTLVAYVRAGGSMGLAAEQLGVHRHTMRSRVAKISRLIEVDIDDPLTRAELLLVVVANAPTSGTSG</sequence>
<dbReference type="AlphaFoldDB" id="A0A1I2SMR4"/>
<dbReference type="PANTHER" id="PTHR33744">
    <property type="entry name" value="CARBOHYDRATE DIACID REGULATOR"/>
    <property type="match status" value="1"/>
</dbReference>
<dbReference type="Gene3D" id="1.10.10.2840">
    <property type="entry name" value="PucR C-terminal helix-turn-helix domain"/>
    <property type="match status" value="1"/>
</dbReference>
<protein>
    <submittedName>
        <fullName evidence="3">Purine catabolism regulatory protein</fullName>
    </submittedName>
</protein>
<keyword evidence="4" id="KW-1185">Reference proteome</keyword>
<dbReference type="Pfam" id="PF07905">
    <property type="entry name" value="PucR"/>
    <property type="match status" value="1"/>
</dbReference>
<proteinExistence type="predicted"/>
<dbReference type="Proteomes" id="UP000199065">
    <property type="component" value="Unassembled WGS sequence"/>
</dbReference>
<dbReference type="STRING" id="185761.SAMN05660282_01103"/>
<dbReference type="InterPro" id="IPR051448">
    <property type="entry name" value="CdaR-like_regulators"/>
</dbReference>
<name>A0A1I2SMR4_9CORY</name>
<dbReference type="InterPro" id="IPR012914">
    <property type="entry name" value="PucR_dom"/>
</dbReference>
<dbReference type="InterPro" id="IPR042070">
    <property type="entry name" value="PucR_C-HTH_sf"/>
</dbReference>
<gene>
    <name evidence="3" type="ORF">SAMN05660282_01103</name>
</gene>
<dbReference type="Pfam" id="PF13556">
    <property type="entry name" value="HTH_30"/>
    <property type="match status" value="1"/>
</dbReference>
<evidence type="ECO:0000259" key="1">
    <source>
        <dbReference type="Pfam" id="PF07905"/>
    </source>
</evidence>